<dbReference type="GO" id="GO:0047134">
    <property type="term" value="F:protein-disulfide reductase [NAD(P)H] activity"/>
    <property type="evidence" value="ECO:0007669"/>
    <property type="project" value="UniProtKB-EC"/>
</dbReference>
<comment type="subcellular location">
    <subcellularLocation>
        <location evidence="1 18">Cell inner membrane</location>
        <topology evidence="1 18">Multi-pass membrane protein</topology>
    </subcellularLocation>
</comment>
<dbReference type="InterPro" id="IPR017937">
    <property type="entry name" value="Thioredoxin_CS"/>
</dbReference>
<comment type="catalytic activity">
    <reaction evidence="17 18">
        <text>[protein]-dithiol + NADP(+) = [protein]-disulfide + NADPH + H(+)</text>
        <dbReference type="Rhea" id="RHEA:18753"/>
        <dbReference type="Rhea" id="RHEA-COMP:10593"/>
        <dbReference type="Rhea" id="RHEA-COMP:10594"/>
        <dbReference type="ChEBI" id="CHEBI:15378"/>
        <dbReference type="ChEBI" id="CHEBI:29950"/>
        <dbReference type="ChEBI" id="CHEBI:50058"/>
        <dbReference type="ChEBI" id="CHEBI:57783"/>
        <dbReference type="ChEBI" id="CHEBI:58349"/>
        <dbReference type="EC" id="1.8.1.8"/>
    </reaction>
</comment>
<evidence type="ECO:0000256" key="13">
    <source>
        <dbReference type="ARBA" id="ARBA00023136"/>
    </source>
</evidence>
<dbReference type="InterPro" id="IPR028250">
    <property type="entry name" value="DsbDN"/>
</dbReference>
<comment type="function">
    <text evidence="18">Required to facilitate the formation of correct disulfide bonds in some periplasmic proteins and for the assembly of the periplasmic c-type cytochromes. Acts by transferring electrons from cytoplasmic thioredoxin to the periplasm. This transfer involves a cascade of disulfide bond formation and reduction steps.</text>
</comment>
<evidence type="ECO:0000256" key="9">
    <source>
        <dbReference type="ARBA" id="ARBA00022982"/>
    </source>
</evidence>
<evidence type="ECO:0000256" key="4">
    <source>
        <dbReference type="ARBA" id="ARBA00022475"/>
    </source>
</evidence>
<evidence type="ECO:0000313" key="21">
    <source>
        <dbReference type="Proteomes" id="UP001562065"/>
    </source>
</evidence>
<keyword evidence="7 18" id="KW-0732">Signal</keyword>
<dbReference type="EMBL" id="JBGCUO010000001">
    <property type="protein sequence ID" value="MEY1661257.1"/>
    <property type="molecule type" value="Genomic_DNA"/>
</dbReference>
<feature type="transmembrane region" description="Helical" evidence="18">
    <location>
        <begin position="319"/>
        <end position="350"/>
    </location>
</feature>
<dbReference type="RefSeq" id="WP_369454509.1">
    <property type="nucleotide sequence ID" value="NZ_JBGCUO010000001.1"/>
</dbReference>
<evidence type="ECO:0000256" key="7">
    <source>
        <dbReference type="ARBA" id="ARBA00022729"/>
    </source>
</evidence>
<dbReference type="SUPFAM" id="SSF52833">
    <property type="entry name" value="Thioredoxin-like"/>
    <property type="match status" value="1"/>
</dbReference>
<dbReference type="InterPro" id="IPR022910">
    <property type="entry name" value="Thiol_diS_interchange_DbsD"/>
</dbReference>
<keyword evidence="6 18" id="KW-0812">Transmembrane</keyword>
<evidence type="ECO:0000256" key="15">
    <source>
        <dbReference type="ARBA" id="ARBA00023284"/>
    </source>
</evidence>
<dbReference type="SUPFAM" id="SSF74863">
    <property type="entry name" value="Thiol:disulfide interchange protein DsbD, N-terminal domain (DsbD-alpha)"/>
    <property type="match status" value="1"/>
</dbReference>
<comment type="caution">
    <text evidence="20">The sequence shown here is derived from an EMBL/GenBank/DDBJ whole genome shotgun (WGS) entry which is preliminary data.</text>
</comment>
<evidence type="ECO:0000256" key="17">
    <source>
        <dbReference type="ARBA" id="ARBA00047804"/>
    </source>
</evidence>
<feature type="transmembrane region" description="Helical" evidence="18">
    <location>
        <begin position="198"/>
        <end position="226"/>
    </location>
</feature>
<organism evidence="20 21">
    <name type="scientific">Isoalcanivorax beigongshangi</name>
    <dbReference type="NCBI Taxonomy" id="3238810"/>
    <lineage>
        <taxon>Bacteria</taxon>
        <taxon>Pseudomonadati</taxon>
        <taxon>Pseudomonadota</taxon>
        <taxon>Gammaproteobacteria</taxon>
        <taxon>Oceanospirillales</taxon>
        <taxon>Alcanivoracaceae</taxon>
        <taxon>Isoalcanivorax</taxon>
    </lineage>
</organism>
<keyword evidence="11 18" id="KW-0560">Oxidoreductase</keyword>
<proteinExistence type="inferred from homology"/>
<evidence type="ECO:0000256" key="11">
    <source>
        <dbReference type="ARBA" id="ARBA00023002"/>
    </source>
</evidence>
<evidence type="ECO:0000256" key="18">
    <source>
        <dbReference type="HAMAP-Rule" id="MF_00399"/>
    </source>
</evidence>
<keyword evidence="14 18" id="KW-1015">Disulfide bond</keyword>
<evidence type="ECO:0000256" key="16">
    <source>
        <dbReference type="ARBA" id="ARBA00047388"/>
    </source>
</evidence>
<dbReference type="Gene3D" id="3.40.30.10">
    <property type="entry name" value="Glutaredoxin"/>
    <property type="match status" value="1"/>
</dbReference>
<feature type="transmembrane region" description="Helical" evidence="18">
    <location>
        <begin position="362"/>
        <end position="384"/>
    </location>
</feature>
<dbReference type="Pfam" id="PF02683">
    <property type="entry name" value="DsbD_TM"/>
    <property type="match status" value="1"/>
</dbReference>
<dbReference type="CDD" id="cd02953">
    <property type="entry name" value="DsbDgamma"/>
    <property type="match status" value="1"/>
</dbReference>
<evidence type="ECO:0000313" key="20">
    <source>
        <dbReference type="EMBL" id="MEY1661257.1"/>
    </source>
</evidence>
<evidence type="ECO:0000256" key="10">
    <source>
        <dbReference type="ARBA" id="ARBA00022989"/>
    </source>
</evidence>
<dbReference type="Proteomes" id="UP001562065">
    <property type="component" value="Unassembled WGS sequence"/>
</dbReference>
<evidence type="ECO:0000256" key="6">
    <source>
        <dbReference type="ARBA" id="ARBA00022692"/>
    </source>
</evidence>
<feature type="disulfide bond" description="Redox-active" evidence="18">
    <location>
        <begin position="132"/>
        <end position="138"/>
    </location>
</feature>
<evidence type="ECO:0000256" key="5">
    <source>
        <dbReference type="ARBA" id="ARBA00022519"/>
    </source>
</evidence>
<dbReference type="InterPro" id="IPR035671">
    <property type="entry name" value="DsbD_gamma"/>
</dbReference>
<evidence type="ECO:0000256" key="12">
    <source>
        <dbReference type="ARBA" id="ARBA00023027"/>
    </source>
</evidence>
<comment type="catalytic activity">
    <reaction evidence="16 18">
        <text>[protein]-dithiol + NAD(+) = [protein]-disulfide + NADH + H(+)</text>
        <dbReference type="Rhea" id="RHEA:18749"/>
        <dbReference type="Rhea" id="RHEA-COMP:10593"/>
        <dbReference type="Rhea" id="RHEA-COMP:10594"/>
        <dbReference type="ChEBI" id="CHEBI:15378"/>
        <dbReference type="ChEBI" id="CHEBI:29950"/>
        <dbReference type="ChEBI" id="CHEBI:50058"/>
        <dbReference type="ChEBI" id="CHEBI:57540"/>
        <dbReference type="ChEBI" id="CHEBI:57945"/>
        <dbReference type="EC" id="1.8.1.8"/>
    </reaction>
</comment>
<dbReference type="InterPro" id="IPR036929">
    <property type="entry name" value="DsbDN_sf"/>
</dbReference>
<feature type="chain" id="PRO_5044937689" description="Thiol:disulfide interchange protein DsbD" evidence="18">
    <location>
        <begin position="24"/>
        <end position="622"/>
    </location>
</feature>
<dbReference type="PROSITE" id="PS51352">
    <property type="entry name" value="THIOREDOXIN_2"/>
    <property type="match status" value="1"/>
</dbReference>
<name>A0ABV4AFN5_9GAMM</name>
<dbReference type="PANTHER" id="PTHR32234">
    <property type="entry name" value="THIOL:DISULFIDE INTERCHANGE PROTEIN DSBD"/>
    <property type="match status" value="1"/>
</dbReference>
<dbReference type="PROSITE" id="PS00194">
    <property type="entry name" value="THIOREDOXIN_1"/>
    <property type="match status" value="1"/>
</dbReference>
<keyword evidence="21" id="KW-1185">Reference proteome</keyword>
<evidence type="ECO:0000256" key="14">
    <source>
        <dbReference type="ARBA" id="ARBA00023157"/>
    </source>
</evidence>
<feature type="domain" description="Thioredoxin" evidence="19">
    <location>
        <begin position="473"/>
        <end position="622"/>
    </location>
</feature>
<dbReference type="Gene3D" id="2.60.40.1250">
    <property type="entry name" value="Thiol:disulfide interchange protein DsbD, N-terminal domain"/>
    <property type="match status" value="1"/>
</dbReference>
<keyword evidence="15 18" id="KW-0676">Redox-active center</keyword>
<gene>
    <name evidence="18 20" type="primary">dsbD</name>
    <name evidence="20" type="ORF">AB5I84_03745</name>
</gene>
<dbReference type="Pfam" id="PF13899">
    <property type="entry name" value="Thioredoxin_7"/>
    <property type="match status" value="1"/>
</dbReference>
<accession>A0ABV4AFN5</accession>
<keyword evidence="3 18" id="KW-0813">Transport</keyword>
<feature type="disulfide bond" description="Redox-active" evidence="18">
    <location>
        <begin position="532"/>
        <end position="535"/>
    </location>
</feature>
<sequence length="622" mass="65808" precursor="true">MRLLRTILLPLLYWCLAATPAHANLFGDQQIPRPEQALQVEAFANPDAQRVDVIFSLLPQVYLYRQSLGFTLYDQQGRELHRFDPLSLPDGTIKDDEIFGEVEVYFDQLTLALPLPDGISGRTVLTAEYQGCLDNVLCYPPQESQLELDFGGADSVGSEPAAHSASAGTDSSGFFDTLRSQDANVFSRWLGEQNLAQVLLLFFVGGLLLALTPCVFPMIPILSGIIAGQDQPTARRGFFLSTAYVLGMALPYTLAGLLVALFGAGLNLQFMLQQPAAIIVAALIFAVLSLGMFGVFTLQLPAALRDRLSAAGDRQRGGSLGGAALIGAISGLIVSPCVTPILAGALMYVASSGDAVTGALTLFTLALGMGVPLIIFGTGGSHLLPRAGGWMDDIKVFFGVVMLAVAAWLLSRIVPAPLALALYGILLLIYGVALGAFAADAGRLKRGVALVLALYGALLLVGAAAGSRDPLQPLAPFTAPTMVSMPAAAGPASQPGSGAFVDVKGQAALNELLADARTEGRPVMVDFFAEWCVACKIMEATTLADASVLDRFAEHDMLLVRADITEVNADNQAIMAQHNIFGLPSFLFFDAAGNEVADSRVLGEMNAGRFLEHLNQRVIPAI</sequence>
<feature type="transmembrane region" description="Helical" evidence="18">
    <location>
        <begin position="420"/>
        <end position="439"/>
    </location>
</feature>
<comment type="similarity">
    <text evidence="2 18">Belongs to the thioredoxin family. DsbD subfamily.</text>
</comment>
<dbReference type="PANTHER" id="PTHR32234:SF0">
    <property type="entry name" value="THIOL:DISULFIDE INTERCHANGE PROTEIN DSBD"/>
    <property type="match status" value="1"/>
</dbReference>
<keyword evidence="10 18" id="KW-1133">Transmembrane helix</keyword>
<evidence type="ECO:0000256" key="1">
    <source>
        <dbReference type="ARBA" id="ARBA00004429"/>
    </source>
</evidence>
<keyword evidence="8 18" id="KW-0201">Cytochrome c-type biogenesis</keyword>
<feature type="transmembrane region" description="Helical" evidence="18">
    <location>
        <begin position="238"/>
        <end position="264"/>
    </location>
</feature>
<keyword evidence="12 18" id="KW-0520">NAD</keyword>
<dbReference type="NCBIfam" id="NF001419">
    <property type="entry name" value="PRK00293.1"/>
    <property type="match status" value="1"/>
</dbReference>
<keyword evidence="13 18" id="KW-0472">Membrane</keyword>
<dbReference type="HAMAP" id="MF_00399">
    <property type="entry name" value="DbsD"/>
    <property type="match status" value="1"/>
</dbReference>
<dbReference type="InterPro" id="IPR003834">
    <property type="entry name" value="Cyt_c_assmbl_TM_dom"/>
</dbReference>
<keyword evidence="9 18" id="KW-0249">Electron transport</keyword>
<comment type="caution">
    <text evidence="18">Lacks conserved residue(s) required for the propagation of feature annotation.</text>
</comment>
<keyword evidence="4 18" id="KW-1003">Cell membrane</keyword>
<evidence type="ECO:0000259" key="19">
    <source>
        <dbReference type="PROSITE" id="PS51352"/>
    </source>
</evidence>
<feature type="transmembrane region" description="Helical" evidence="18">
    <location>
        <begin position="448"/>
        <end position="466"/>
    </location>
</feature>
<evidence type="ECO:0000256" key="2">
    <source>
        <dbReference type="ARBA" id="ARBA00007241"/>
    </source>
</evidence>
<feature type="signal peptide" evidence="18">
    <location>
        <begin position="1"/>
        <end position="23"/>
    </location>
</feature>
<reference evidence="20 21" key="1">
    <citation type="submission" date="2024-07" db="EMBL/GenBank/DDBJ databases">
        <authorList>
            <person name="Ren Q."/>
        </authorList>
    </citation>
    <scope>NUCLEOTIDE SEQUENCE [LARGE SCALE GENOMIC DNA]</scope>
    <source>
        <strain evidence="20 21">REN37</strain>
    </source>
</reference>
<evidence type="ECO:0000256" key="3">
    <source>
        <dbReference type="ARBA" id="ARBA00022448"/>
    </source>
</evidence>
<feature type="transmembrane region" description="Helical" evidence="18">
    <location>
        <begin position="276"/>
        <end position="298"/>
    </location>
</feature>
<dbReference type="InterPro" id="IPR013766">
    <property type="entry name" value="Thioredoxin_domain"/>
</dbReference>
<dbReference type="EC" id="1.8.1.8" evidence="18"/>
<protein>
    <recommendedName>
        <fullName evidence="18">Thiol:disulfide interchange protein DsbD</fullName>
        <ecNumber evidence="18">1.8.1.8</ecNumber>
    </recommendedName>
    <alternativeName>
        <fullName evidence="18">Protein-disulfide reductase</fullName>
        <shortName evidence="18">Disulfide reductase</shortName>
    </alternativeName>
</protein>
<evidence type="ECO:0000256" key="8">
    <source>
        <dbReference type="ARBA" id="ARBA00022748"/>
    </source>
</evidence>
<dbReference type="Pfam" id="PF11412">
    <property type="entry name" value="DsbD_N"/>
    <property type="match status" value="1"/>
</dbReference>
<dbReference type="InterPro" id="IPR036249">
    <property type="entry name" value="Thioredoxin-like_sf"/>
</dbReference>
<feature type="transmembrane region" description="Helical" evidence="18">
    <location>
        <begin position="396"/>
        <end position="414"/>
    </location>
</feature>
<keyword evidence="5 18" id="KW-0997">Cell inner membrane</keyword>